<name>A0A8E2ED53_9PEZI</name>
<dbReference type="Proteomes" id="UP000250266">
    <property type="component" value="Unassembled WGS sequence"/>
</dbReference>
<evidence type="ECO:0000313" key="1">
    <source>
        <dbReference type="EMBL" id="OCK81847.1"/>
    </source>
</evidence>
<dbReference type="AlphaFoldDB" id="A0A8E2ED53"/>
<protein>
    <submittedName>
        <fullName evidence="1">Uncharacterized protein</fullName>
    </submittedName>
</protein>
<reference evidence="1 2" key="1">
    <citation type="journal article" date="2016" name="Nat. Commun.">
        <title>Ectomycorrhizal ecology is imprinted in the genome of the dominant symbiotic fungus Cenococcum geophilum.</title>
        <authorList>
            <consortium name="DOE Joint Genome Institute"/>
            <person name="Peter M."/>
            <person name="Kohler A."/>
            <person name="Ohm R.A."/>
            <person name="Kuo A."/>
            <person name="Krutzmann J."/>
            <person name="Morin E."/>
            <person name="Arend M."/>
            <person name="Barry K.W."/>
            <person name="Binder M."/>
            <person name="Choi C."/>
            <person name="Clum A."/>
            <person name="Copeland A."/>
            <person name="Grisel N."/>
            <person name="Haridas S."/>
            <person name="Kipfer T."/>
            <person name="LaButti K."/>
            <person name="Lindquist E."/>
            <person name="Lipzen A."/>
            <person name="Maire R."/>
            <person name="Meier B."/>
            <person name="Mihaltcheva S."/>
            <person name="Molinier V."/>
            <person name="Murat C."/>
            <person name="Poggeler S."/>
            <person name="Quandt C.A."/>
            <person name="Sperisen C."/>
            <person name="Tritt A."/>
            <person name="Tisserant E."/>
            <person name="Crous P.W."/>
            <person name="Henrissat B."/>
            <person name="Nehls U."/>
            <person name="Egli S."/>
            <person name="Spatafora J.W."/>
            <person name="Grigoriev I.V."/>
            <person name="Martin F.M."/>
        </authorList>
    </citation>
    <scope>NUCLEOTIDE SEQUENCE [LARGE SCALE GENOMIC DNA]</scope>
    <source>
        <strain evidence="1 2">CBS 459.81</strain>
    </source>
</reference>
<evidence type="ECO:0000313" key="2">
    <source>
        <dbReference type="Proteomes" id="UP000250266"/>
    </source>
</evidence>
<sequence>MKKSMGRLQVGHPPHLGRLDIAVAQAKPCQCATQERAKRLFSSHIHLAVLAVLEEGILQAPGLLRPAWMRAASTKSAYNPNDVPAGYGGVVVGDRLRRGDSLPWCFSFDDGKDAMPTGNLLMRRQRKALVREILVLLSGRAEMTTADGVGGSLSYLSYPWCLLGSATATAGRLARRWSDDARRDRIVV</sequence>
<accession>A0A8E2ED53</accession>
<dbReference type="EMBL" id="KV744906">
    <property type="protein sequence ID" value="OCK81847.1"/>
    <property type="molecule type" value="Genomic_DNA"/>
</dbReference>
<gene>
    <name evidence="1" type="ORF">K432DRAFT_4361</name>
</gene>
<keyword evidence="2" id="KW-1185">Reference proteome</keyword>
<organism evidence="1 2">
    <name type="scientific">Lepidopterella palustris CBS 459.81</name>
    <dbReference type="NCBI Taxonomy" id="1314670"/>
    <lineage>
        <taxon>Eukaryota</taxon>
        <taxon>Fungi</taxon>
        <taxon>Dikarya</taxon>
        <taxon>Ascomycota</taxon>
        <taxon>Pezizomycotina</taxon>
        <taxon>Dothideomycetes</taxon>
        <taxon>Pleosporomycetidae</taxon>
        <taxon>Mytilinidiales</taxon>
        <taxon>Argynnaceae</taxon>
        <taxon>Lepidopterella</taxon>
    </lineage>
</organism>
<proteinExistence type="predicted"/>